<dbReference type="GO" id="GO:0005829">
    <property type="term" value="C:cytosol"/>
    <property type="evidence" value="ECO:0007669"/>
    <property type="project" value="TreeGrafter"/>
</dbReference>
<dbReference type="PANTHER" id="PTHR30419">
    <property type="entry name" value="HTH-TYPE TRANSCRIPTIONAL REGULATOR YBHD"/>
    <property type="match status" value="1"/>
</dbReference>
<keyword evidence="3" id="KW-0238">DNA-binding</keyword>
<dbReference type="InterPro" id="IPR037405">
    <property type="entry name" value="GbpR_PBP2"/>
</dbReference>
<evidence type="ECO:0000256" key="4">
    <source>
        <dbReference type="ARBA" id="ARBA00023163"/>
    </source>
</evidence>
<feature type="domain" description="HTH lysR-type" evidence="5">
    <location>
        <begin position="14"/>
        <end position="71"/>
    </location>
</feature>
<keyword evidence="2" id="KW-0805">Transcription regulation</keyword>
<dbReference type="GO" id="GO:0003700">
    <property type="term" value="F:DNA-binding transcription factor activity"/>
    <property type="evidence" value="ECO:0007669"/>
    <property type="project" value="InterPro"/>
</dbReference>
<comment type="caution">
    <text evidence="6">The sequence shown here is derived from an EMBL/GenBank/DDBJ whole genome shotgun (WGS) entry which is preliminary data.</text>
</comment>
<dbReference type="OrthoDB" id="7809623at2"/>
<accession>A0A4V2KTD9</accession>
<sequence length="320" mass="36433">MHSPPTLQTLCSRLRYRHLHLLDALGRSHNMHVAAQQLNITQPAATKILQDIEDLFDLELFERLPRDMKPTEIGEFVLRFAHESLNVAGKFIEELDQMKRGGYGVVQVGVTYGAAFLLSPCIMRMKERHPRVSIRVLERTSDLLLEELKEKTLDLVIGRYTGEDQHNWFDFRDLGATRMCVVANPHHPLLKETALTLHRLMDWPWIVQPLTTPTRRLFEGTLADHGLTCPVNIVETTSIFTTLQLLQASDMLTVLPSSAVDAFVAQKLLAKLPLDFARQIEDYGVLTRRGDRPSPMTREFMEIVLELAGEEMQRSNAADT</sequence>
<dbReference type="PROSITE" id="PS50931">
    <property type="entry name" value="HTH_LYSR"/>
    <property type="match status" value="1"/>
</dbReference>
<dbReference type="InterPro" id="IPR005119">
    <property type="entry name" value="LysR_subst-bd"/>
</dbReference>
<evidence type="ECO:0000256" key="1">
    <source>
        <dbReference type="ARBA" id="ARBA00009437"/>
    </source>
</evidence>
<dbReference type="GO" id="GO:0003677">
    <property type="term" value="F:DNA binding"/>
    <property type="evidence" value="ECO:0007669"/>
    <property type="project" value="UniProtKB-KW"/>
</dbReference>
<dbReference type="InterPro" id="IPR036390">
    <property type="entry name" value="WH_DNA-bd_sf"/>
</dbReference>
<comment type="similarity">
    <text evidence="1">Belongs to the LysR transcriptional regulatory family.</text>
</comment>
<dbReference type="CDD" id="cd08435">
    <property type="entry name" value="PBP2_GbpR"/>
    <property type="match status" value="1"/>
</dbReference>
<proteinExistence type="inferred from homology"/>
<dbReference type="SUPFAM" id="SSF53850">
    <property type="entry name" value="Periplasmic binding protein-like II"/>
    <property type="match status" value="1"/>
</dbReference>
<dbReference type="Pfam" id="PF03466">
    <property type="entry name" value="LysR_substrate"/>
    <property type="match status" value="1"/>
</dbReference>
<evidence type="ECO:0000256" key="3">
    <source>
        <dbReference type="ARBA" id="ARBA00023125"/>
    </source>
</evidence>
<dbReference type="InterPro" id="IPR000847">
    <property type="entry name" value="LysR_HTH_N"/>
</dbReference>
<protein>
    <submittedName>
        <fullName evidence="6">LysR family transcriptional regulator</fullName>
    </submittedName>
</protein>
<reference evidence="6 7" key="1">
    <citation type="submission" date="2019-02" db="EMBL/GenBank/DDBJ databases">
        <title>Siculibacillus lacustris gen. nov., sp. nov., a new rosette-forming bacterium isolated from a freshwater crater lake (Lake St. Ana, Romania).</title>
        <authorList>
            <person name="Felfoldi T."/>
            <person name="Marton Z."/>
            <person name="Szabo A."/>
            <person name="Mentes A."/>
            <person name="Boka K."/>
            <person name="Marialigeti K."/>
            <person name="Mathe I."/>
            <person name="Koncz M."/>
            <person name="Schumann P."/>
            <person name="Toth E."/>
        </authorList>
    </citation>
    <scope>NUCLEOTIDE SEQUENCE [LARGE SCALE GENOMIC DNA]</scope>
    <source>
        <strain evidence="6 7">SA-279</strain>
    </source>
</reference>
<evidence type="ECO:0000259" key="5">
    <source>
        <dbReference type="PROSITE" id="PS50931"/>
    </source>
</evidence>
<dbReference type="Gene3D" id="3.40.190.290">
    <property type="match status" value="1"/>
</dbReference>
<evidence type="ECO:0000313" key="6">
    <source>
        <dbReference type="EMBL" id="TBW36789.1"/>
    </source>
</evidence>
<dbReference type="Pfam" id="PF00126">
    <property type="entry name" value="HTH_1"/>
    <property type="match status" value="1"/>
</dbReference>
<name>A0A4V2KTD9_9HYPH</name>
<organism evidence="6 7">
    <name type="scientific">Siculibacillus lacustris</name>
    <dbReference type="NCBI Taxonomy" id="1549641"/>
    <lineage>
        <taxon>Bacteria</taxon>
        <taxon>Pseudomonadati</taxon>
        <taxon>Pseudomonadota</taxon>
        <taxon>Alphaproteobacteria</taxon>
        <taxon>Hyphomicrobiales</taxon>
        <taxon>Ancalomicrobiaceae</taxon>
        <taxon>Siculibacillus</taxon>
    </lineage>
</organism>
<dbReference type="EMBL" id="SJFN01000018">
    <property type="protein sequence ID" value="TBW36789.1"/>
    <property type="molecule type" value="Genomic_DNA"/>
</dbReference>
<dbReference type="SUPFAM" id="SSF46785">
    <property type="entry name" value="Winged helix' DNA-binding domain"/>
    <property type="match status" value="1"/>
</dbReference>
<keyword evidence="4" id="KW-0804">Transcription</keyword>
<dbReference type="InterPro" id="IPR050950">
    <property type="entry name" value="HTH-type_LysR_regulators"/>
</dbReference>
<dbReference type="RefSeq" id="WP_131310053.1">
    <property type="nucleotide sequence ID" value="NZ_SJFN01000018.1"/>
</dbReference>
<dbReference type="PANTHER" id="PTHR30419:SF8">
    <property type="entry name" value="NITROGEN ASSIMILATION TRANSCRIPTIONAL ACTIVATOR-RELATED"/>
    <property type="match status" value="1"/>
</dbReference>
<evidence type="ECO:0000313" key="7">
    <source>
        <dbReference type="Proteomes" id="UP000292781"/>
    </source>
</evidence>
<dbReference type="InterPro" id="IPR036388">
    <property type="entry name" value="WH-like_DNA-bd_sf"/>
</dbReference>
<keyword evidence="7" id="KW-1185">Reference proteome</keyword>
<dbReference type="Proteomes" id="UP000292781">
    <property type="component" value="Unassembled WGS sequence"/>
</dbReference>
<gene>
    <name evidence="6" type="ORF">EYW49_13185</name>
</gene>
<dbReference type="Gene3D" id="1.10.10.10">
    <property type="entry name" value="Winged helix-like DNA-binding domain superfamily/Winged helix DNA-binding domain"/>
    <property type="match status" value="1"/>
</dbReference>
<dbReference type="AlphaFoldDB" id="A0A4V2KTD9"/>
<evidence type="ECO:0000256" key="2">
    <source>
        <dbReference type="ARBA" id="ARBA00023015"/>
    </source>
</evidence>